<dbReference type="NCBIfam" id="TIGR00594">
    <property type="entry name" value="polc"/>
    <property type="match status" value="1"/>
</dbReference>
<dbReference type="Gene3D" id="1.10.10.1600">
    <property type="entry name" value="Bacterial DNA polymerase III alpha subunit, thumb domain"/>
    <property type="match status" value="1"/>
</dbReference>
<dbReference type="InterPro" id="IPR004805">
    <property type="entry name" value="DnaE2/DnaE/PolC"/>
</dbReference>
<dbReference type="InterPro" id="IPR004013">
    <property type="entry name" value="PHP_dom"/>
</dbReference>
<dbReference type="EC" id="2.7.7.7" evidence="2"/>
<comment type="subcellular location">
    <subcellularLocation>
        <location evidence="1">Cytoplasm</location>
    </subcellularLocation>
</comment>
<dbReference type="EMBL" id="MKVH01000013">
    <property type="protein sequence ID" value="OJX59295.1"/>
    <property type="molecule type" value="Genomic_DNA"/>
</dbReference>
<evidence type="ECO:0000313" key="10">
    <source>
        <dbReference type="EMBL" id="OJX59295.1"/>
    </source>
</evidence>
<dbReference type="InterPro" id="IPR016195">
    <property type="entry name" value="Pol/histidinol_Pase-like"/>
</dbReference>
<dbReference type="GO" id="GO:0008408">
    <property type="term" value="F:3'-5' exonuclease activity"/>
    <property type="evidence" value="ECO:0007669"/>
    <property type="project" value="InterPro"/>
</dbReference>
<comment type="caution">
    <text evidence="10">The sequence shown here is derived from an EMBL/GenBank/DDBJ whole genome shotgun (WGS) entry which is preliminary data.</text>
</comment>
<dbReference type="CDD" id="cd04485">
    <property type="entry name" value="DnaE_OBF"/>
    <property type="match status" value="1"/>
</dbReference>
<dbReference type="InterPro" id="IPR011708">
    <property type="entry name" value="DNA_pol3_alpha_NTPase_dom"/>
</dbReference>
<feature type="domain" description="Polymerase/histidinol phosphatase N-terminal" evidence="9">
    <location>
        <begin position="5"/>
        <end position="72"/>
    </location>
</feature>
<keyword evidence="7" id="KW-0239">DNA-directed DNA polymerase</keyword>
<evidence type="ECO:0000256" key="2">
    <source>
        <dbReference type="ARBA" id="ARBA00012417"/>
    </source>
</evidence>
<dbReference type="Pfam" id="PF02811">
    <property type="entry name" value="PHP"/>
    <property type="match status" value="1"/>
</dbReference>
<evidence type="ECO:0000256" key="1">
    <source>
        <dbReference type="ARBA" id="ARBA00004496"/>
    </source>
</evidence>
<keyword evidence="4" id="KW-0808">Transferase</keyword>
<keyword evidence="6" id="KW-0235">DNA replication</keyword>
<dbReference type="AlphaFoldDB" id="A0A1M3L248"/>
<evidence type="ECO:0000313" key="11">
    <source>
        <dbReference type="Proteomes" id="UP000184233"/>
    </source>
</evidence>
<dbReference type="Proteomes" id="UP000184233">
    <property type="component" value="Unassembled WGS sequence"/>
</dbReference>
<dbReference type="Gene3D" id="1.10.150.870">
    <property type="match status" value="1"/>
</dbReference>
<sequence>MPEFVHLHNHTHYSLLDAACTPQQLVNAAVADGQKAIALTDHGVMFGCFEFYKKAKKAGIKPIVGCEVYIAVKKHTDREKVQDAGKKRNYYHLVLLAKNDTGYRNLMKLTSIGHTHGYYYKPRIDFDLLAQHHEGLIATSACLAGPINAPMLAGDHETAYRNAKLLKDIFGDDFYIELQDHGLPEDKHVLEFAPRMARELGIKLVVTNDAHYIRKEHAVPHNVLLNINKDATLARTGQFDVKRDLRYKVDQMYLKTQADMVELFKDYGEGIESTLEIADKIDLKISTDLQMPLFPIPPESDATTLEDYLEELTMQGLEKRYPVLTSEILDRTSFELSVIKRMGFAGYFLIVQDFIRAARDMGVRVGPGRGSAAGSIVAYALAITNIDPLKYDLLFERFLNPDRVSMPDIDIDFSDDKRERVIEYVKEKYGAESVAQIITFGTLSSRAVLKDVGRVLGIDVATINSITDKIPVIMGKVKPLVEAIELPELRWLKDTGDPKLKDLIEYSTVLEGFARNSSLHAAGVVIAPGPISDFVPVYQTPNSEPATQYNMKDLEEAGLLKMDFLGLRTLSIIDNTLELIKRNHGIDIDIDAVDFGDPKTYELFGRGQTLAVFQFESEPMQNALRQLKPTVLEDLIAMNALYRPGPMDNIPDFIDRKQGRKPIEYLHPIMQPVLERTYGIIVYQEQVMQLVRDIAGFTLAQSDVMRRAMGKKDEKLMQEQKALFVEGAQKHANLQSDLAREIFDLILKFASYGFNKSHSAAYAYLAFQTAWLKANYPAEFLAANMTAELNDQNKIVALIEEARRFGITVLPPDVNRSMATFLADKSLIYFGMAGIKNVGIGAVESIIRAREDAPFTSLFDFTARVNSKDVNKRVLEALVCSGAFDSVKHGHRAQLFAAIENSIEYARQIQGTGSSHMESLFGEAEEIKPSEPMLPNFEEWPERDRLKRERDYLSFYISGHPLKEYHVSVSSYSNLLLSRIDPAKSGSVVRLCGIISDIRTRLDKRENTIAFVKVEQYSGSCECVFWSDKFRQFAEVLQPDAVLVFIGKCEINGDNVKIFVDEALTLEQAEKKLTKGYLIRVNPDQVEYDTLKQLRDRCNTSDAMDSLKFLVVKGEGRVQYTSMLKIKASKETTKFLTESFGDGNVLIDVES</sequence>
<dbReference type="InterPro" id="IPR004365">
    <property type="entry name" value="NA-bd_OB_tRNA"/>
</dbReference>
<dbReference type="PANTHER" id="PTHR32294:SF0">
    <property type="entry name" value="DNA POLYMERASE III SUBUNIT ALPHA"/>
    <property type="match status" value="1"/>
</dbReference>
<evidence type="ECO:0000256" key="6">
    <source>
        <dbReference type="ARBA" id="ARBA00022705"/>
    </source>
</evidence>
<evidence type="ECO:0000256" key="8">
    <source>
        <dbReference type="ARBA" id="ARBA00049244"/>
    </source>
</evidence>
<dbReference type="GO" id="GO:0003887">
    <property type="term" value="F:DNA-directed DNA polymerase activity"/>
    <property type="evidence" value="ECO:0007669"/>
    <property type="project" value="UniProtKB-KW"/>
</dbReference>
<gene>
    <name evidence="10" type="ORF">BGO89_02435</name>
</gene>
<dbReference type="SMART" id="SM00481">
    <property type="entry name" value="POLIIIAc"/>
    <property type="match status" value="1"/>
</dbReference>
<dbReference type="NCBIfam" id="NF004226">
    <property type="entry name" value="PRK05673.1"/>
    <property type="match status" value="1"/>
</dbReference>
<dbReference type="CDD" id="cd12113">
    <property type="entry name" value="PHP_PolIIIA_DnaE3"/>
    <property type="match status" value="1"/>
</dbReference>
<dbReference type="GO" id="GO:0003676">
    <property type="term" value="F:nucleic acid binding"/>
    <property type="evidence" value="ECO:0007669"/>
    <property type="project" value="InterPro"/>
</dbReference>
<dbReference type="SUPFAM" id="SSF89550">
    <property type="entry name" value="PHP domain-like"/>
    <property type="match status" value="1"/>
</dbReference>
<reference evidence="10 11" key="1">
    <citation type="submission" date="2016-09" db="EMBL/GenBank/DDBJ databases">
        <title>Genome-resolved meta-omics ties microbial dynamics to process performance in biotechnology for thiocyanate degradation.</title>
        <authorList>
            <person name="Kantor R.S."/>
            <person name="Huddy R.J."/>
            <person name="Iyer R."/>
            <person name="Thomas B.C."/>
            <person name="Brown C.T."/>
            <person name="Anantharaman K."/>
            <person name="Tringe S."/>
            <person name="Hettich R.L."/>
            <person name="Harrison S.T."/>
            <person name="Banfield J.F."/>
        </authorList>
    </citation>
    <scope>NUCLEOTIDE SEQUENCE [LARGE SCALE GENOMIC DNA]</scope>
    <source>
        <strain evidence="10">59-99</strain>
    </source>
</reference>
<proteinExistence type="predicted"/>
<evidence type="ECO:0000256" key="4">
    <source>
        <dbReference type="ARBA" id="ARBA00022679"/>
    </source>
</evidence>
<dbReference type="Pfam" id="PF14579">
    <property type="entry name" value="HHH_6"/>
    <property type="match status" value="1"/>
</dbReference>
<dbReference type="PANTHER" id="PTHR32294">
    <property type="entry name" value="DNA POLYMERASE III SUBUNIT ALPHA"/>
    <property type="match status" value="1"/>
</dbReference>
<accession>A0A1M3L248</accession>
<keyword evidence="5" id="KW-0548">Nucleotidyltransferase</keyword>
<evidence type="ECO:0000256" key="3">
    <source>
        <dbReference type="ARBA" id="ARBA00019114"/>
    </source>
</evidence>
<organism evidence="10 11">
    <name type="scientific">Candidatus Kapaibacterium thiocyanatum</name>
    <dbReference type="NCBI Taxonomy" id="1895771"/>
    <lineage>
        <taxon>Bacteria</taxon>
        <taxon>Pseudomonadati</taxon>
        <taxon>Candidatus Kapaibacteriota</taxon>
        <taxon>Candidatus Kapaibacteriia</taxon>
        <taxon>Candidatus Kapaibacteriales</taxon>
        <taxon>Candidatus Kapaibacteriaceae</taxon>
        <taxon>Candidatus Kapaibacterium</taxon>
    </lineage>
</organism>
<dbReference type="InterPro" id="IPR041931">
    <property type="entry name" value="DNA_pol3_alpha_thumb_dom"/>
</dbReference>
<dbReference type="NCBIfam" id="NF005298">
    <property type="entry name" value="PRK06826.1"/>
    <property type="match status" value="1"/>
</dbReference>
<dbReference type="STRING" id="1895771.BGO89_02435"/>
<dbReference type="GO" id="GO:0005737">
    <property type="term" value="C:cytoplasm"/>
    <property type="evidence" value="ECO:0007669"/>
    <property type="project" value="UniProtKB-SubCell"/>
</dbReference>
<dbReference type="GO" id="GO:0006260">
    <property type="term" value="P:DNA replication"/>
    <property type="evidence" value="ECO:0007669"/>
    <property type="project" value="UniProtKB-KW"/>
</dbReference>
<evidence type="ECO:0000256" key="7">
    <source>
        <dbReference type="ARBA" id="ARBA00022932"/>
    </source>
</evidence>
<dbReference type="Pfam" id="PF07733">
    <property type="entry name" value="DNA_pol3_alpha"/>
    <property type="match status" value="1"/>
</dbReference>
<dbReference type="InterPro" id="IPR029460">
    <property type="entry name" value="DNAPol_HHH"/>
</dbReference>
<evidence type="ECO:0000259" key="9">
    <source>
        <dbReference type="SMART" id="SM00481"/>
    </source>
</evidence>
<dbReference type="InterPro" id="IPR003141">
    <property type="entry name" value="Pol/His_phosphatase_N"/>
</dbReference>
<dbReference type="Pfam" id="PF01336">
    <property type="entry name" value="tRNA_anti-codon"/>
    <property type="match status" value="1"/>
</dbReference>
<name>A0A1M3L248_9BACT</name>
<dbReference type="Gene3D" id="3.20.20.140">
    <property type="entry name" value="Metal-dependent hydrolases"/>
    <property type="match status" value="1"/>
</dbReference>
<protein>
    <recommendedName>
        <fullName evidence="3">DNA polymerase III subunit alpha</fullName>
        <ecNumber evidence="2">2.7.7.7</ecNumber>
    </recommendedName>
</protein>
<dbReference type="Pfam" id="PF17657">
    <property type="entry name" value="DNA_pol3_finger"/>
    <property type="match status" value="1"/>
</dbReference>
<comment type="catalytic activity">
    <reaction evidence="8">
        <text>DNA(n) + a 2'-deoxyribonucleoside 5'-triphosphate = DNA(n+1) + diphosphate</text>
        <dbReference type="Rhea" id="RHEA:22508"/>
        <dbReference type="Rhea" id="RHEA-COMP:17339"/>
        <dbReference type="Rhea" id="RHEA-COMP:17340"/>
        <dbReference type="ChEBI" id="CHEBI:33019"/>
        <dbReference type="ChEBI" id="CHEBI:61560"/>
        <dbReference type="ChEBI" id="CHEBI:173112"/>
        <dbReference type="EC" id="2.7.7.7"/>
    </reaction>
</comment>
<evidence type="ECO:0000256" key="5">
    <source>
        <dbReference type="ARBA" id="ARBA00022695"/>
    </source>
</evidence>
<dbReference type="InterPro" id="IPR040982">
    <property type="entry name" value="DNA_pol3_finger"/>
</dbReference>